<organism evidence="1 2">
    <name type="scientific">Apatococcus lobatus</name>
    <dbReference type="NCBI Taxonomy" id="904363"/>
    <lineage>
        <taxon>Eukaryota</taxon>
        <taxon>Viridiplantae</taxon>
        <taxon>Chlorophyta</taxon>
        <taxon>core chlorophytes</taxon>
        <taxon>Trebouxiophyceae</taxon>
        <taxon>Chlorellales</taxon>
        <taxon>Chlorellaceae</taxon>
        <taxon>Apatococcus</taxon>
    </lineage>
</organism>
<proteinExistence type="predicted"/>
<accession>A0AAW1RSI4</accession>
<reference evidence="1 2" key="1">
    <citation type="journal article" date="2024" name="Nat. Commun.">
        <title>Phylogenomics reveals the evolutionary origins of lichenization in chlorophyte algae.</title>
        <authorList>
            <person name="Puginier C."/>
            <person name="Libourel C."/>
            <person name="Otte J."/>
            <person name="Skaloud P."/>
            <person name="Haon M."/>
            <person name="Grisel S."/>
            <person name="Petersen M."/>
            <person name="Berrin J.G."/>
            <person name="Delaux P.M."/>
            <person name="Dal Grande F."/>
            <person name="Keller J."/>
        </authorList>
    </citation>
    <scope>NUCLEOTIDE SEQUENCE [LARGE SCALE GENOMIC DNA]</scope>
    <source>
        <strain evidence="1 2">SAG 2145</strain>
    </source>
</reference>
<name>A0AAW1RSI4_9CHLO</name>
<dbReference type="AlphaFoldDB" id="A0AAW1RSI4"/>
<evidence type="ECO:0000313" key="2">
    <source>
        <dbReference type="Proteomes" id="UP001438707"/>
    </source>
</evidence>
<sequence>MASHNTADTDEAPDIWSSAAHAKIPDDAWEYKIRKENNDAAYNGLDYVPYCSTMPVQQKTENPKFMWKKKGAH</sequence>
<evidence type="ECO:0000313" key="1">
    <source>
        <dbReference type="EMBL" id="KAK9836659.1"/>
    </source>
</evidence>
<comment type="caution">
    <text evidence="1">The sequence shown here is derived from an EMBL/GenBank/DDBJ whole genome shotgun (WGS) entry which is preliminary data.</text>
</comment>
<protein>
    <submittedName>
        <fullName evidence="1">Uncharacterized protein</fullName>
    </submittedName>
</protein>
<keyword evidence="2" id="KW-1185">Reference proteome</keyword>
<dbReference type="EMBL" id="JALJOS010000007">
    <property type="protein sequence ID" value="KAK9836659.1"/>
    <property type="molecule type" value="Genomic_DNA"/>
</dbReference>
<dbReference type="Proteomes" id="UP001438707">
    <property type="component" value="Unassembled WGS sequence"/>
</dbReference>
<gene>
    <name evidence="1" type="ORF">WJX74_005489</name>
</gene>